<evidence type="ECO:0000313" key="10">
    <source>
        <dbReference type="EMBL" id="CEF97015.1"/>
    </source>
</evidence>
<dbReference type="InterPro" id="IPR020550">
    <property type="entry name" value="Inositol_monophosphatase_CS"/>
</dbReference>
<dbReference type="SUPFAM" id="SSF56655">
    <property type="entry name" value="Carbohydrate phosphatase"/>
    <property type="match status" value="1"/>
</dbReference>
<dbReference type="GO" id="GO:0046854">
    <property type="term" value="P:phosphatidylinositol phosphate biosynthetic process"/>
    <property type="evidence" value="ECO:0007669"/>
    <property type="project" value="InterPro"/>
</dbReference>
<feature type="binding site" evidence="9">
    <location>
        <position position="190"/>
    </location>
    <ligand>
        <name>Mg(2+)</name>
        <dbReference type="ChEBI" id="CHEBI:18420"/>
        <label>1</label>
        <note>catalytic</note>
    </ligand>
</feature>
<dbReference type="OrthoDB" id="411145at2759"/>
<dbReference type="CDD" id="cd01517">
    <property type="entry name" value="PAP_phosphatase"/>
    <property type="match status" value="1"/>
</dbReference>
<evidence type="ECO:0000256" key="2">
    <source>
        <dbReference type="ARBA" id="ARBA00009759"/>
    </source>
</evidence>
<feature type="binding site" evidence="9">
    <location>
        <position position="363"/>
    </location>
    <ligand>
        <name>Mg(2+)</name>
        <dbReference type="ChEBI" id="CHEBI:18420"/>
        <label>1</label>
        <note>catalytic</note>
    </ligand>
</feature>
<dbReference type="InParanoid" id="A0A096P7Q9"/>
<evidence type="ECO:0000256" key="9">
    <source>
        <dbReference type="PIRSR" id="PIRSR600760-2"/>
    </source>
</evidence>
<comment type="catalytic activity">
    <reaction evidence="8">
        <text>3'-phosphoadenylyl sulfate + H2O = adenosine 5'-phosphosulfate + phosphate</text>
        <dbReference type="Rhea" id="RHEA:77639"/>
        <dbReference type="ChEBI" id="CHEBI:15377"/>
        <dbReference type="ChEBI" id="CHEBI:43474"/>
        <dbReference type="ChEBI" id="CHEBI:58243"/>
        <dbReference type="ChEBI" id="CHEBI:58339"/>
        <dbReference type="EC" id="3.1.3.7"/>
    </reaction>
    <physiologicalReaction direction="left-to-right" evidence="8">
        <dbReference type="Rhea" id="RHEA:77640"/>
    </physiologicalReaction>
</comment>
<keyword evidence="4 9" id="KW-0479">Metal-binding</keyword>
<keyword evidence="5" id="KW-0378">Hydrolase</keyword>
<reference evidence="10 11" key="2">
    <citation type="journal article" date="2014" name="BMC Genomics">
        <title>An improved genome of the model marine alga Ostreococcus tauri unfolds by assessing Illumina de novo assemblies.</title>
        <authorList>
            <person name="Blanc-Mathieu R."/>
            <person name="Verhelst B."/>
            <person name="Derelle E."/>
            <person name="Rombauts S."/>
            <person name="Bouget F.Y."/>
            <person name="Carre I."/>
            <person name="Chateau A."/>
            <person name="Eyre-Walker A."/>
            <person name="Grimsley N."/>
            <person name="Moreau H."/>
            <person name="Piegu B."/>
            <person name="Rivals E."/>
            <person name="Schackwitz W."/>
            <person name="Van de Peer Y."/>
            <person name="Piganeau G."/>
        </authorList>
    </citation>
    <scope>NUCLEOTIDE SEQUENCE [LARGE SCALE GENOMIC DNA]</scope>
    <source>
        <strain evidence="11">OTTH 0595 / CCAP 157/2 / RCC745</strain>
    </source>
</reference>
<dbReference type="FunFam" id="3.40.190.80:FF:000003">
    <property type="entry name" value="PAP-specific phosphatase HAL2-like"/>
    <property type="match status" value="1"/>
</dbReference>
<dbReference type="GO" id="GO:0046872">
    <property type="term" value="F:metal ion binding"/>
    <property type="evidence" value="ECO:0007669"/>
    <property type="project" value="UniProtKB-KW"/>
</dbReference>
<dbReference type="InterPro" id="IPR006239">
    <property type="entry name" value="DPNP"/>
</dbReference>
<organism evidence="10 11">
    <name type="scientific">Ostreococcus tauri</name>
    <name type="common">Marine green alga</name>
    <dbReference type="NCBI Taxonomy" id="70448"/>
    <lineage>
        <taxon>Eukaryota</taxon>
        <taxon>Viridiplantae</taxon>
        <taxon>Chlorophyta</taxon>
        <taxon>Mamiellophyceae</taxon>
        <taxon>Mamiellales</taxon>
        <taxon>Bathycoccaceae</taxon>
        <taxon>Ostreococcus</taxon>
    </lineage>
</organism>
<dbReference type="PANTHER" id="PTHR43200:SF17">
    <property type="entry name" value="3'(2'),5'-BISPHOSPHATE NUCLEOTIDASE"/>
    <property type="match status" value="1"/>
</dbReference>
<dbReference type="InterPro" id="IPR020583">
    <property type="entry name" value="Inositol_monoP_metal-BS"/>
</dbReference>
<keyword evidence="11" id="KW-1185">Reference proteome</keyword>
<dbReference type="EMBL" id="CAID01000003">
    <property type="protein sequence ID" value="CEF97015.1"/>
    <property type="molecule type" value="Genomic_DNA"/>
</dbReference>
<dbReference type="Gene3D" id="3.40.190.80">
    <property type="match status" value="1"/>
</dbReference>
<dbReference type="KEGG" id="ota:OT_ostta03g01040"/>
<dbReference type="NCBIfam" id="TIGR01330">
    <property type="entry name" value="bisphos_HAL2"/>
    <property type="match status" value="1"/>
</dbReference>
<dbReference type="PANTHER" id="PTHR43200">
    <property type="entry name" value="PHOSPHATASE"/>
    <property type="match status" value="1"/>
</dbReference>
<evidence type="ECO:0000256" key="8">
    <source>
        <dbReference type="ARBA" id="ARBA00044484"/>
    </source>
</evidence>
<dbReference type="EC" id="3.1.3.7" evidence="3"/>
<dbReference type="STRING" id="70448.A0A096P7Q9"/>
<comment type="cofactor">
    <cofactor evidence="1 9">
        <name>Mg(2+)</name>
        <dbReference type="ChEBI" id="CHEBI:18420"/>
    </cofactor>
</comment>
<keyword evidence="6 9" id="KW-0460">Magnesium</keyword>
<dbReference type="GeneID" id="9832910"/>
<dbReference type="Pfam" id="PF00459">
    <property type="entry name" value="Inositol_P"/>
    <property type="match status" value="1"/>
</dbReference>
<dbReference type="PROSITE" id="PS00630">
    <property type="entry name" value="IMP_2"/>
    <property type="match status" value="1"/>
</dbReference>
<gene>
    <name evidence="10" type="ORF">OT_ostta03g01040</name>
</gene>
<evidence type="ECO:0000256" key="4">
    <source>
        <dbReference type="ARBA" id="ARBA00022723"/>
    </source>
</evidence>
<comment type="similarity">
    <text evidence="2">Belongs to the inositol monophosphatase superfamily.</text>
</comment>
<comment type="catalytic activity">
    <reaction evidence="7">
        <text>adenosine 3',5'-bisphosphate + H2O = AMP + phosphate</text>
        <dbReference type="Rhea" id="RHEA:10040"/>
        <dbReference type="ChEBI" id="CHEBI:15377"/>
        <dbReference type="ChEBI" id="CHEBI:43474"/>
        <dbReference type="ChEBI" id="CHEBI:58343"/>
        <dbReference type="ChEBI" id="CHEBI:456215"/>
        <dbReference type="EC" id="3.1.3.7"/>
    </reaction>
    <physiologicalReaction direction="left-to-right" evidence="7">
        <dbReference type="Rhea" id="RHEA:10041"/>
    </physiologicalReaction>
</comment>
<evidence type="ECO:0000256" key="5">
    <source>
        <dbReference type="ARBA" id="ARBA00022801"/>
    </source>
</evidence>
<comment type="caution">
    <text evidence="10">The sequence shown here is derived from an EMBL/GenBank/DDBJ whole genome shotgun (WGS) entry which is preliminary data.</text>
</comment>
<evidence type="ECO:0000256" key="7">
    <source>
        <dbReference type="ARBA" id="ARBA00044479"/>
    </source>
</evidence>
<reference evidence="11" key="1">
    <citation type="journal article" date="2006" name="Proc. Natl. Acad. Sci. U.S.A.">
        <title>Genome analysis of the smallest free-living eukaryote Ostreococcus tauri unveils many unique features.</title>
        <authorList>
            <person name="Derelle E."/>
            <person name="Ferraz C."/>
            <person name="Rombauts S."/>
            <person name="Rouze P."/>
            <person name="Worden A.Z."/>
            <person name="Robbens S."/>
            <person name="Partensky F."/>
            <person name="Degroeve S."/>
            <person name="Echeynie S."/>
            <person name="Cooke R."/>
            <person name="Saeys Y."/>
            <person name="Wuyts J."/>
            <person name="Jabbari K."/>
            <person name="Bowler C."/>
            <person name="Panaud O."/>
            <person name="Piegu B."/>
            <person name="Ball S.G."/>
            <person name="Ral J.-P."/>
            <person name="Bouget F.-Y."/>
            <person name="Piganeau G."/>
            <person name="De Baets B."/>
            <person name="Picard A."/>
            <person name="Delseny M."/>
            <person name="Demaille J."/>
            <person name="Van de Peer Y."/>
            <person name="Moreau H."/>
        </authorList>
    </citation>
    <scope>NUCLEOTIDE SEQUENCE [LARGE SCALE GENOMIC DNA]</scope>
    <source>
        <strain evidence="11">OTTH 0595 / CCAP 157/2 / RCC745</strain>
    </source>
</reference>
<evidence type="ECO:0000313" key="11">
    <source>
        <dbReference type="Proteomes" id="UP000009170"/>
    </source>
</evidence>
<dbReference type="FunCoup" id="A0A096P7Q9">
    <property type="interactions" value="71"/>
</dbReference>
<accession>A0A096P7Q9</accession>
<dbReference type="InterPro" id="IPR000760">
    <property type="entry name" value="Inositol_monophosphatase-like"/>
</dbReference>
<dbReference type="InterPro" id="IPR051090">
    <property type="entry name" value="Inositol_monoP_superfamily"/>
</dbReference>
<name>A0A096P7Q9_OSTTA</name>
<dbReference type="Gene3D" id="3.30.540.10">
    <property type="entry name" value="Fructose-1,6-Bisphosphatase, subunit A, domain 1"/>
    <property type="match status" value="1"/>
</dbReference>
<sequence length="425" mass="45149">MALASSTRASALSASVARRPPLSAFRRASRARHGRRARHAAASAVDTVPLGVDGGAYAKELASALDAVRLASELCQEVQGQLMRMDEQAETKEDRSLVTLADYAAQAIISWRIAQDFPDMTLVGEEDAEALTEGGEGGAETLNKVTNLVNKTLKGHMGEKAPTLSSQDVVDAINRGQSTGGPTGKHWILDPVDGTLGFVRGDQYAIALALMDDGDLKVGVMGCPNMPKTGEVLEFQESYAYGFSPRLVSKMLAGDSLGWYKGCIFTAVRGKGAYMFPTDPTLKFEPVKVSVSEAFDPRKAKFTEPVMKANSSQGFTAAVATNLGIECKPLRIYSQVKYGSVARADADVFMKFPKAGYMEKIWDHAAGVILVEEAGGTVSDAGGAPLNFAGGRYIEGLDRGIIAASSALHAKLLDSVAKSWSSSQL</sequence>
<evidence type="ECO:0000256" key="1">
    <source>
        <dbReference type="ARBA" id="ARBA00001946"/>
    </source>
</evidence>
<dbReference type="GO" id="GO:0000103">
    <property type="term" value="P:sulfate assimilation"/>
    <property type="evidence" value="ECO:0007669"/>
    <property type="project" value="TreeGrafter"/>
</dbReference>
<dbReference type="GO" id="GO:0008441">
    <property type="term" value="F:3'(2'),5'-bisphosphate nucleotidase activity"/>
    <property type="evidence" value="ECO:0007669"/>
    <property type="project" value="UniProtKB-EC"/>
</dbReference>
<evidence type="ECO:0000256" key="3">
    <source>
        <dbReference type="ARBA" id="ARBA00012633"/>
    </source>
</evidence>
<dbReference type="RefSeq" id="XP_022838433.1">
    <property type="nucleotide sequence ID" value="XM_022984696.1"/>
</dbReference>
<feature type="binding site" evidence="9">
    <location>
        <position position="125"/>
    </location>
    <ligand>
        <name>Mg(2+)</name>
        <dbReference type="ChEBI" id="CHEBI:18420"/>
        <label>1</label>
        <note>catalytic</note>
    </ligand>
</feature>
<evidence type="ECO:0000256" key="6">
    <source>
        <dbReference type="ARBA" id="ARBA00022842"/>
    </source>
</evidence>
<dbReference type="Proteomes" id="UP000009170">
    <property type="component" value="Unassembled WGS sequence"/>
</dbReference>
<feature type="binding site" evidence="9">
    <location>
        <position position="193"/>
    </location>
    <ligand>
        <name>Mg(2+)</name>
        <dbReference type="ChEBI" id="CHEBI:18420"/>
        <label>1</label>
        <note>catalytic</note>
    </ligand>
</feature>
<dbReference type="AlphaFoldDB" id="A0A096P7Q9"/>
<dbReference type="PROSITE" id="PS00629">
    <property type="entry name" value="IMP_1"/>
    <property type="match status" value="1"/>
</dbReference>
<proteinExistence type="inferred from homology"/>
<protein>
    <recommendedName>
        <fullName evidence="3">3'(2'),5'-bisphosphate nucleotidase</fullName>
        <ecNumber evidence="3">3.1.3.7</ecNumber>
    </recommendedName>
</protein>